<dbReference type="Proteomes" id="UP001597519">
    <property type="component" value="Unassembled WGS sequence"/>
</dbReference>
<dbReference type="Gene3D" id="3.90.1720.10">
    <property type="entry name" value="endopeptidase domain like (from Nostoc punctiforme)"/>
    <property type="match status" value="1"/>
</dbReference>
<reference evidence="3" key="1">
    <citation type="journal article" date="2019" name="Int. J. Syst. Evol. Microbiol.">
        <title>The Global Catalogue of Microorganisms (GCM) 10K type strain sequencing project: providing services to taxonomists for standard genome sequencing and annotation.</title>
        <authorList>
            <consortium name="The Broad Institute Genomics Platform"/>
            <consortium name="The Broad Institute Genome Sequencing Center for Infectious Disease"/>
            <person name="Wu L."/>
            <person name="Ma J."/>
        </authorList>
    </citation>
    <scope>NUCLEOTIDE SEQUENCE [LARGE SCALE GENOMIC DNA]</scope>
    <source>
        <strain evidence="3">KCTC 33575</strain>
    </source>
</reference>
<name>A0ABW5WW39_9STAP</name>
<comment type="caution">
    <text evidence="2">The sequence shown here is derived from an EMBL/GenBank/DDBJ whole genome shotgun (WGS) entry which is preliminary data.</text>
</comment>
<gene>
    <name evidence="2" type="ORF">ACFSX4_03170</name>
</gene>
<protein>
    <submittedName>
        <fullName evidence="2">CHAP domain-containing protein</fullName>
    </submittedName>
</protein>
<sequence length="163" mass="19000">MKKIFIYGGILFFITAGILLLNEQSEDGIFNEVKLFFTPDPMSHNTYENGECTYYVFDRVRDDGNKIERRWHDAEKWAERAEADGYIVNDAPKTGSILQTEEGPIGHVAYVERINDDGSVEISEMNLREPYEITERIIEADEIEDYNYIHPKENPHAEKYIEE</sequence>
<keyword evidence="3" id="KW-1185">Reference proteome</keyword>
<organism evidence="2 3">
    <name type="scientific">Corticicoccus populi</name>
    <dbReference type="NCBI Taxonomy" id="1812821"/>
    <lineage>
        <taxon>Bacteria</taxon>
        <taxon>Bacillati</taxon>
        <taxon>Bacillota</taxon>
        <taxon>Bacilli</taxon>
        <taxon>Bacillales</taxon>
        <taxon>Staphylococcaceae</taxon>
        <taxon>Corticicoccus</taxon>
    </lineage>
</organism>
<proteinExistence type="predicted"/>
<accession>A0ABW5WW39</accession>
<dbReference type="Pfam" id="PF05257">
    <property type="entry name" value="CHAP"/>
    <property type="match status" value="1"/>
</dbReference>
<dbReference type="PROSITE" id="PS50911">
    <property type="entry name" value="CHAP"/>
    <property type="match status" value="1"/>
</dbReference>
<dbReference type="InterPro" id="IPR038765">
    <property type="entry name" value="Papain-like_cys_pep_sf"/>
</dbReference>
<evidence type="ECO:0000313" key="3">
    <source>
        <dbReference type="Proteomes" id="UP001597519"/>
    </source>
</evidence>
<dbReference type="RefSeq" id="WP_377771463.1">
    <property type="nucleotide sequence ID" value="NZ_JBHUOQ010000001.1"/>
</dbReference>
<dbReference type="EMBL" id="JBHUOQ010000001">
    <property type="protein sequence ID" value="MFD2829453.1"/>
    <property type="molecule type" value="Genomic_DNA"/>
</dbReference>
<evidence type="ECO:0000259" key="1">
    <source>
        <dbReference type="PROSITE" id="PS50911"/>
    </source>
</evidence>
<dbReference type="SUPFAM" id="SSF54001">
    <property type="entry name" value="Cysteine proteinases"/>
    <property type="match status" value="1"/>
</dbReference>
<dbReference type="InterPro" id="IPR007921">
    <property type="entry name" value="CHAP_dom"/>
</dbReference>
<evidence type="ECO:0000313" key="2">
    <source>
        <dbReference type="EMBL" id="MFD2829453.1"/>
    </source>
</evidence>
<feature type="domain" description="Peptidase C51" evidence="1">
    <location>
        <begin position="27"/>
        <end position="150"/>
    </location>
</feature>